<evidence type="ECO:0000259" key="1">
    <source>
        <dbReference type="Pfam" id="PF04326"/>
    </source>
</evidence>
<dbReference type="Gene3D" id="3.30.950.30">
    <property type="entry name" value="Schlafen, AAA domain"/>
    <property type="match status" value="1"/>
</dbReference>
<dbReference type="Proteomes" id="UP000051494">
    <property type="component" value="Unassembled WGS sequence"/>
</dbReference>
<evidence type="ECO:0000313" key="4">
    <source>
        <dbReference type="Proteomes" id="UP000051494"/>
    </source>
</evidence>
<dbReference type="RefSeq" id="WP_057625556.1">
    <property type="nucleotide sequence ID" value="NZ_LKHV02000001.1"/>
</dbReference>
<dbReference type="PANTHER" id="PTHR30595">
    <property type="entry name" value="GLPR-RELATED TRANSCRIPTIONAL REPRESSOR"/>
    <property type="match status" value="1"/>
</dbReference>
<accession>A0A0Q9Y953</accession>
<organism evidence="2">
    <name type="scientific">Candidatus Berkiella cookevillensis</name>
    <dbReference type="NCBI Taxonomy" id="437022"/>
    <lineage>
        <taxon>Bacteria</taxon>
        <taxon>Pseudomonadati</taxon>
        <taxon>Pseudomonadota</taxon>
        <taxon>Gammaproteobacteria</taxon>
        <taxon>Candidatus Berkiellales</taxon>
        <taxon>Candidatus Berkiellaceae</taxon>
        <taxon>Candidatus Berkiella</taxon>
    </lineage>
</organism>
<dbReference type="InterPro" id="IPR007421">
    <property type="entry name" value="Schlafen_AlbA_2_dom"/>
</dbReference>
<dbReference type="EMBL" id="LKHV01000019">
    <property type="protein sequence ID" value="KRG17323.1"/>
    <property type="molecule type" value="Genomic_DNA"/>
</dbReference>
<dbReference type="Gene3D" id="3.30.565.60">
    <property type="match status" value="1"/>
</dbReference>
<dbReference type="Pfam" id="PF13749">
    <property type="entry name" value="HATPase_c_4"/>
    <property type="match status" value="1"/>
</dbReference>
<sequence length="446" mass="49875">MSGIIFPERESKLLEFKSRVTDFAALIKTSIAFANAAGGRIVIGVDDKTREIIGITDSERIRIHDDFPNSLYDSASPNLVPQIYEQNFGEKTVAVIEIPASPRKPYFLKSVGVANGTYIRIGSSTRKANQEYIEDLVREAQRITYDEEIVHQSIDVLSSELLKNFYGKGVTYKRLLADKILTQQVANKELLAPTIAGVLMFTEEPQAYVPEALIRCTRFKGKEGRDIIRTEEITGSIEQQSAIVMKVLETWLATDYELQGAKLKGRLPIPEEALREAVLNALMHRKYNIPGAIKIAIYDDRLEIFSPGCFPGLVDINNLGDGITYLRNPVVVRLAHRMGLIETLGSGIRLIFDSCYKAGIKAPEYHDEGDFVKVIFYFHPHLDKKSDTEAILALIQLTKQTTAGEVAEYLGVSRNTAIRKLSALVQKNQLVKVGKGPSVKYKLVRR</sequence>
<dbReference type="OrthoDB" id="9805115at2"/>
<gene>
    <name evidence="3" type="ORF">CC99x_000310</name>
    <name evidence="2" type="ORF">CC99x_02471</name>
</gene>
<dbReference type="STRING" id="437022.CC99x_02471"/>
<dbReference type="EMBL" id="LKHV02000001">
    <property type="protein sequence ID" value="MCS5707336.1"/>
    <property type="molecule type" value="Genomic_DNA"/>
</dbReference>
<evidence type="ECO:0000313" key="3">
    <source>
        <dbReference type="EMBL" id="MCS5707336.1"/>
    </source>
</evidence>
<proteinExistence type="predicted"/>
<comment type="caution">
    <text evidence="2">The sequence shown here is derived from an EMBL/GenBank/DDBJ whole genome shotgun (WGS) entry which is preliminary data.</text>
</comment>
<dbReference type="InterPro" id="IPR036390">
    <property type="entry name" value="WH_DNA-bd_sf"/>
</dbReference>
<dbReference type="SUPFAM" id="SSF46785">
    <property type="entry name" value="Winged helix' DNA-binding domain"/>
    <property type="match status" value="1"/>
</dbReference>
<dbReference type="Pfam" id="PF04326">
    <property type="entry name" value="SLFN_AlbA_2"/>
    <property type="match status" value="1"/>
</dbReference>
<dbReference type="Gene3D" id="1.10.10.10">
    <property type="entry name" value="Winged helix-like DNA-binding domain superfamily/Winged helix DNA-binding domain"/>
    <property type="match status" value="1"/>
</dbReference>
<reference evidence="3" key="3">
    <citation type="submission" date="2021-06" db="EMBL/GenBank/DDBJ databases">
        <title>Genomic Description and Analysis of Intracellular Bacteria, Candidatus Berkiella cookevillensis and Candidatus Berkiella aquae.</title>
        <authorList>
            <person name="Kidane D.T."/>
            <person name="Mehari Y.T."/>
            <person name="Rice F.C."/>
            <person name="Arivett B.A."/>
            <person name="Farone A.L."/>
            <person name="Berk S.G."/>
            <person name="Farone M.B."/>
        </authorList>
    </citation>
    <scope>NUCLEOTIDE SEQUENCE</scope>
    <source>
        <strain evidence="3">CC99</strain>
    </source>
</reference>
<dbReference type="InterPro" id="IPR038461">
    <property type="entry name" value="Schlafen_AlbA_2_dom_sf"/>
</dbReference>
<name>A0A0Q9Y953_9GAMM</name>
<dbReference type="InterPro" id="IPR036388">
    <property type="entry name" value="WH-like_DNA-bd_sf"/>
</dbReference>
<protein>
    <submittedName>
        <fullName evidence="3">DNA binding domain-containing protein</fullName>
    </submittedName>
    <submittedName>
        <fullName evidence="2">Divergent AAA domain protein</fullName>
    </submittedName>
</protein>
<dbReference type="InterPro" id="IPR038475">
    <property type="entry name" value="RecG_C_sf"/>
</dbReference>
<keyword evidence="4" id="KW-1185">Reference proteome</keyword>
<evidence type="ECO:0000313" key="2">
    <source>
        <dbReference type="EMBL" id="KRG17323.1"/>
    </source>
</evidence>
<reference evidence="2" key="1">
    <citation type="submission" date="2015-09" db="EMBL/GenBank/DDBJ databases">
        <title>Draft Genome Sequences of Two Novel Amoeba-resistant Intranuclear Bacteria, Candidatus Berkiella cookevillensis and Candidatus Berkiella aquae.</title>
        <authorList>
            <person name="Mehari Y.T."/>
            <person name="Arivett B.A."/>
            <person name="Farone A.L."/>
            <person name="Gunderson J.H."/>
            <person name="Farone M.B."/>
        </authorList>
    </citation>
    <scope>NUCLEOTIDE SEQUENCE [LARGE SCALE GENOMIC DNA]</scope>
    <source>
        <strain evidence="2">CC99</strain>
    </source>
</reference>
<feature type="domain" description="Schlafen AlbA-2" evidence="1">
    <location>
        <begin position="10"/>
        <end position="129"/>
    </location>
</feature>
<dbReference type="PANTHER" id="PTHR30595:SF6">
    <property type="entry name" value="SCHLAFEN ALBA-2 DOMAIN-CONTAINING PROTEIN"/>
    <property type="match status" value="1"/>
</dbReference>
<dbReference type="AlphaFoldDB" id="A0A0Q9Y953"/>
<reference evidence="3" key="2">
    <citation type="journal article" date="2016" name="Genome Announc.">
        <title>Draft Genome Sequences of Two Novel Amoeba-Resistant Intranuclear Bacteria, 'Candidatus Berkiella cookevillensis' and 'Candidatus Berkiella aquae'.</title>
        <authorList>
            <person name="Mehari Y.T."/>
            <person name="Arivett B.A."/>
            <person name="Farone A.L."/>
            <person name="Gunderson J.H."/>
            <person name="Farone M.B."/>
        </authorList>
    </citation>
    <scope>NUCLEOTIDE SEQUENCE</scope>
    <source>
        <strain evidence="3">CC99</strain>
    </source>
</reference>